<comment type="caution">
    <text evidence="17">The sequence shown here is derived from an EMBL/GenBank/DDBJ whole genome shotgun (WGS) entry which is preliminary data.</text>
</comment>
<evidence type="ECO:0000256" key="12">
    <source>
        <dbReference type="RuleBase" id="RU000682"/>
    </source>
</evidence>
<name>A0A3S0ZHS4_ELYCH</name>
<dbReference type="GO" id="GO:0005634">
    <property type="term" value="C:nucleus"/>
    <property type="evidence" value="ECO:0007669"/>
    <property type="project" value="UniProtKB-SubCell"/>
</dbReference>
<dbReference type="InterPro" id="IPR057476">
    <property type="entry name" value="Cux_N"/>
</dbReference>
<keyword evidence="10 11" id="KW-0539">Nucleus</keyword>
<keyword evidence="3" id="KW-0597">Phosphoprotein</keyword>
<feature type="compositionally biased region" description="Basic and acidic residues" evidence="14">
    <location>
        <begin position="140"/>
        <end position="172"/>
    </location>
</feature>
<feature type="compositionally biased region" description="Low complexity" evidence="14">
    <location>
        <begin position="680"/>
        <end position="699"/>
    </location>
</feature>
<feature type="coiled-coil region" evidence="13">
    <location>
        <begin position="220"/>
        <end position="272"/>
    </location>
</feature>
<evidence type="ECO:0000256" key="13">
    <source>
        <dbReference type="SAM" id="Coils"/>
    </source>
</evidence>
<comment type="similarity">
    <text evidence="2">Belongs to the CUT homeobox family.</text>
</comment>
<feature type="domain" description="CUT" evidence="16">
    <location>
        <begin position="1132"/>
        <end position="1219"/>
    </location>
</feature>
<evidence type="ECO:0000259" key="15">
    <source>
        <dbReference type="PROSITE" id="PS50071"/>
    </source>
</evidence>
<evidence type="ECO:0000256" key="3">
    <source>
        <dbReference type="ARBA" id="ARBA00022553"/>
    </source>
</evidence>
<reference evidence="17 18" key="1">
    <citation type="submission" date="2019-01" db="EMBL/GenBank/DDBJ databases">
        <title>A draft genome assembly of the solar-powered sea slug Elysia chlorotica.</title>
        <authorList>
            <person name="Cai H."/>
            <person name="Li Q."/>
            <person name="Fang X."/>
            <person name="Li J."/>
            <person name="Curtis N.E."/>
            <person name="Altenburger A."/>
            <person name="Shibata T."/>
            <person name="Feng M."/>
            <person name="Maeda T."/>
            <person name="Schwartz J.A."/>
            <person name="Shigenobu S."/>
            <person name="Lundholm N."/>
            <person name="Nishiyama T."/>
            <person name="Yang H."/>
            <person name="Hasebe M."/>
            <person name="Li S."/>
            <person name="Pierce S.K."/>
            <person name="Wang J."/>
        </authorList>
    </citation>
    <scope>NUCLEOTIDE SEQUENCE [LARGE SCALE GENOMIC DNA]</scope>
    <source>
        <strain evidence="17">EC2010</strain>
        <tissue evidence="17">Whole organism of an adult</tissue>
    </source>
</reference>
<evidence type="ECO:0000256" key="14">
    <source>
        <dbReference type="SAM" id="MobiDB-lite"/>
    </source>
</evidence>
<keyword evidence="18" id="KW-1185">Reference proteome</keyword>
<evidence type="ECO:0000256" key="4">
    <source>
        <dbReference type="ARBA" id="ARBA00022737"/>
    </source>
</evidence>
<sequence length="1318" mass="142752">MAANVQSMCQYWKNFDLQELQRELDTTATELANRQDESEGSRKRLVEQSRDFKKNTPEDIRKIVAPLLKSFQVEIDSLSKRSKAAEASFLSVYKKLIDIPDPSPALEHAQTLQKRAQKVQDLEIENKQLRETLDEYNHEFAEVKNQGEERERERERDRDRQRQTDRQTETPMERWIVSIDIENDLDREGKRRARDEEQTKRTPKKSDLNLFEKQASQLALESAQSELFEVKAKYDEATSAKSDEMEMVMADLERANERAAQAERHTEKLRQQLAVAGGALSLDAGGTGTDGAPSSAPGGDSSTSATEQAMDILKRSTMEVELAAKEKEIAQLVEDVQRLQASLSKLRESTAAQVSRLEEELSSKNQAFRRLEEKLQTQEDYEEVKRELRVLKSIEFSSSETATSAGSEDSVGKSLEVLLLEKNKALQGENTHLKVLNTSLAGSTNHKLASPDVPASPNAPPPPQSPLTTSGLSLDPRHFAPPISPFYAFPGSPFHPAFLPLNMVKAEAAGLVPGLSGLPTGPGTGSSSSSARETTSSTGSSSAPSTPGGLDTAAVARTVRELLSINNIGQRLFAKHVLGLSQGTVSELLSKPKSWDKLTEKGRESYRKMHAWATDDANIMALKAISPKKDAAGNIAASAMYAQELGRINSSSNNTNTKTDSNSNRSVIDDSSDNNNVPKSCSSSPLSNLSSSSPLAPSSRNNHSHHKLHQEHLQPKQPLQSNLLLPQHEATSPASIAFPKSEDPGSPDTAPLALDYRINSSSRPLNGLCLKTEPMDSGANDNNNLSDLTNNYGAIDLSKPSSHTASSSPRSSPATSDSGAHTGSAFFQVNPRLNGHTSSSSTATPLVGSNISNKANNLKSSGGNARVLGESTNSASNPVTPLAAQGQPQGNSATPGTGGVAGGPRYGSVPPSECLSPLQRMQNIANSLNSRGGGSGGPPGSASTPPGGPGSKPLRAVLPPITQEEFDRYANMNTDELVKKVKETLSQYSISQRLFGESVLGLSQGSVSDLLARPKPWHMLTQKGREPFIRMQLFLEDTESIPKLHHQHQRFPNLHPGLQGLTPPGGIPPLPEHFSSAILPPTTDLRLWGTAPNASSASSPPLPPLPPSSLSSSSSSSGLPPTAPLTFPSSMLEVIAMTSEIDTLTLTSRVKDVLQFHNLGQKLFGEAVLGLSQGSVSELLSKPKPWHMLSIKGREPFIKMHLWLADPQNVEHLKLYQTQMKGREMIALMEQHSNSASASDPQRNGGAVAGFDSPSTPSQPKRPRVFFTEEQKESLRRAYAQDPYPNQGTIEALARSLGVGVKTVINWFHNHRMRAKQQ</sequence>
<evidence type="ECO:0000256" key="9">
    <source>
        <dbReference type="ARBA" id="ARBA00023163"/>
    </source>
</evidence>
<proteinExistence type="inferred from homology"/>
<feature type="compositionally biased region" description="Low complexity" evidence="14">
    <location>
        <begin position="798"/>
        <end position="818"/>
    </location>
</feature>
<feature type="compositionally biased region" description="Polar residues" evidence="14">
    <location>
        <begin position="1232"/>
        <end position="1242"/>
    </location>
</feature>
<evidence type="ECO:0000256" key="11">
    <source>
        <dbReference type="PROSITE-ProRule" id="PRU00108"/>
    </source>
</evidence>
<dbReference type="CDD" id="cd00086">
    <property type="entry name" value="homeodomain"/>
    <property type="match status" value="1"/>
</dbReference>
<dbReference type="STRING" id="188477.A0A3S0ZHS4"/>
<evidence type="ECO:0000256" key="5">
    <source>
        <dbReference type="ARBA" id="ARBA00023015"/>
    </source>
</evidence>
<keyword evidence="4" id="KW-0677">Repeat</keyword>
<evidence type="ECO:0008006" key="19">
    <source>
        <dbReference type="Google" id="ProtNLM"/>
    </source>
</evidence>
<organism evidence="17 18">
    <name type="scientific">Elysia chlorotica</name>
    <name type="common">Eastern emerald elysia</name>
    <name type="synonym">Sea slug</name>
    <dbReference type="NCBI Taxonomy" id="188477"/>
    <lineage>
        <taxon>Eukaryota</taxon>
        <taxon>Metazoa</taxon>
        <taxon>Spiralia</taxon>
        <taxon>Lophotrochozoa</taxon>
        <taxon>Mollusca</taxon>
        <taxon>Gastropoda</taxon>
        <taxon>Heterobranchia</taxon>
        <taxon>Euthyneura</taxon>
        <taxon>Panpulmonata</taxon>
        <taxon>Sacoglossa</taxon>
        <taxon>Placobranchoidea</taxon>
        <taxon>Plakobranchidae</taxon>
        <taxon>Elysia</taxon>
    </lineage>
</organism>
<dbReference type="Proteomes" id="UP000271974">
    <property type="component" value="Unassembled WGS sequence"/>
</dbReference>
<feature type="compositionally biased region" description="Polar residues" evidence="14">
    <location>
        <begin position="919"/>
        <end position="929"/>
    </location>
</feature>
<dbReference type="Gene3D" id="1.10.260.40">
    <property type="entry name" value="lambda repressor-like DNA-binding domains"/>
    <property type="match status" value="3"/>
</dbReference>
<dbReference type="SUPFAM" id="SSF47413">
    <property type="entry name" value="lambda repressor-like DNA-binding domains"/>
    <property type="match status" value="3"/>
</dbReference>
<dbReference type="PANTHER" id="PTHR14043">
    <property type="entry name" value="CCAAT DISPLACEMENT PROTEIN-RELATED"/>
    <property type="match status" value="1"/>
</dbReference>
<feature type="compositionally biased region" description="Gly residues" evidence="14">
    <location>
        <begin position="896"/>
        <end position="905"/>
    </location>
</feature>
<dbReference type="PROSITE" id="PS51042">
    <property type="entry name" value="CUT"/>
    <property type="match status" value="3"/>
</dbReference>
<keyword evidence="7 11" id="KW-0238">DNA-binding</keyword>
<feature type="region of interest" description="Disordered" evidence="14">
    <location>
        <begin position="1232"/>
        <end position="1264"/>
    </location>
</feature>
<feature type="compositionally biased region" description="Low complexity" evidence="14">
    <location>
        <begin position="1108"/>
        <end position="1120"/>
    </location>
</feature>
<dbReference type="OrthoDB" id="10257567at2759"/>
<dbReference type="SMART" id="SM01109">
    <property type="entry name" value="CUT"/>
    <property type="match status" value="3"/>
</dbReference>
<evidence type="ECO:0000313" key="18">
    <source>
        <dbReference type="Proteomes" id="UP000271974"/>
    </source>
</evidence>
<evidence type="ECO:0000256" key="2">
    <source>
        <dbReference type="ARBA" id="ARBA00008190"/>
    </source>
</evidence>
<feature type="compositionally biased region" description="Low complexity" evidence="14">
    <location>
        <begin position="649"/>
        <end position="666"/>
    </location>
</feature>
<dbReference type="GO" id="GO:0000977">
    <property type="term" value="F:RNA polymerase II transcription regulatory region sequence-specific DNA binding"/>
    <property type="evidence" value="ECO:0007669"/>
    <property type="project" value="TreeGrafter"/>
</dbReference>
<evidence type="ECO:0000256" key="6">
    <source>
        <dbReference type="ARBA" id="ARBA00023054"/>
    </source>
</evidence>
<feature type="compositionally biased region" description="Low complexity" evidence="14">
    <location>
        <begin position="515"/>
        <end position="549"/>
    </location>
</feature>
<dbReference type="FunFam" id="1.10.260.40:FF:000027">
    <property type="entry name" value="Homeobox protein cut-like"/>
    <property type="match status" value="1"/>
</dbReference>
<keyword evidence="5" id="KW-0805">Transcription regulation</keyword>
<dbReference type="FunFam" id="1.10.260.40:FF:000004">
    <property type="entry name" value="Cut-like homeobox 1a"/>
    <property type="match status" value="1"/>
</dbReference>
<dbReference type="InterPro" id="IPR009057">
    <property type="entry name" value="Homeodomain-like_sf"/>
</dbReference>
<feature type="region of interest" description="Disordered" evidence="14">
    <location>
        <begin position="1089"/>
        <end position="1122"/>
    </location>
</feature>
<dbReference type="PROSITE" id="PS50071">
    <property type="entry name" value="HOMEOBOX_2"/>
    <property type="match status" value="1"/>
</dbReference>
<dbReference type="FunFam" id="1.10.260.40:FF:000010">
    <property type="entry name" value="Cut-like homeobox 1a"/>
    <property type="match status" value="1"/>
</dbReference>
<dbReference type="GO" id="GO:0000981">
    <property type="term" value="F:DNA-binding transcription factor activity, RNA polymerase II-specific"/>
    <property type="evidence" value="ECO:0007669"/>
    <property type="project" value="InterPro"/>
</dbReference>
<dbReference type="InterPro" id="IPR001356">
    <property type="entry name" value="HD"/>
</dbReference>
<feature type="region of interest" description="Disordered" evidence="14">
    <location>
        <begin position="1052"/>
        <end position="1075"/>
    </location>
</feature>
<dbReference type="InterPro" id="IPR017970">
    <property type="entry name" value="Homeobox_CS"/>
</dbReference>
<dbReference type="Pfam" id="PF02376">
    <property type="entry name" value="CUT"/>
    <property type="match status" value="3"/>
</dbReference>
<feature type="region of interest" description="Disordered" evidence="14">
    <location>
        <begin position="515"/>
        <end position="550"/>
    </location>
</feature>
<evidence type="ECO:0000256" key="8">
    <source>
        <dbReference type="ARBA" id="ARBA00023155"/>
    </source>
</evidence>
<feature type="compositionally biased region" description="Low complexity" evidence="14">
    <location>
        <begin position="780"/>
        <end position="791"/>
    </location>
</feature>
<feature type="compositionally biased region" description="Basic and acidic residues" evidence="14">
    <location>
        <begin position="184"/>
        <end position="207"/>
    </location>
</feature>
<gene>
    <name evidence="17" type="ORF">EGW08_013046</name>
</gene>
<feature type="domain" description="CUT" evidence="16">
    <location>
        <begin position="541"/>
        <end position="628"/>
    </location>
</feature>
<dbReference type="Pfam" id="PF25398">
    <property type="entry name" value="CUX1_N"/>
    <property type="match status" value="1"/>
</dbReference>
<dbReference type="PANTHER" id="PTHR14043:SF2">
    <property type="entry name" value="HOMEOBOX PROTEIN CUT"/>
    <property type="match status" value="1"/>
</dbReference>
<keyword evidence="9" id="KW-0804">Transcription</keyword>
<feature type="compositionally biased region" description="Low complexity" evidence="14">
    <location>
        <begin position="290"/>
        <end position="306"/>
    </location>
</feature>
<dbReference type="EMBL" id="RQTK01000465">
    <property type="protein sequence ID" value="RUS79188.1"/>
    <property type="molecule type" value="Genomic_DNA"/>
</dbReference>
<feature type="domain" description="Homeobox" evidence="15">
    <location>
        <begin position="1258"/>
        <end position="1318"/>
    </location>
</feature>
<dbReference type="Gene3D" id="1.10.10.60">
    <property type="entry name" value="Homeodomain-like"/>
    <property type="match status" value="1"/>
</dbReference>
<evidence type="ECO:0000259" key="16">
    <source>
        <dbReference type="PROSITE" id="PS51042"/>
    </source>
</evidence>
<feature type="coiled-coil region" evidence="13">
    <location>
        <begin position="315"/>
        <end position="394"/>
    </location>
</feature>
<accession>A0A3S0ZHS4</accession>
<feature type="compositionally biased region" description="Polar residues" evidence="14">
    <location>
        <begin position="835"/>
        <end position="863"/>
    </location>
</feature>
<dbReference type="InterPro" id="IPR010982">
    <property type="entry name" value="Lambda_DNA-bd_dom_sf"/>
</dbReference>
<dbReference type="Pfam" id="PF00046">
    <property type="entry name" value="Homeodomain"/>
    <property type="match status" value="1"/>
</dbReference>
<dbReference type="PROSITE" id="PS00027">
    <property type="entry name" value="HOMEOBOX_1"/>
    <property type="match status" value="1"/>
</dbReference>
<feature type="region of interest" description="Disordered" evidence="14">
    <location>
        <begin position="767"/>
        <end position="956"/>
    </location>
</feature>
<protein>
    <recommendedName>
        <fullName evidence="19">Homeobox protein cut-like</fullName>
    </recommendedName>
</protein>
<dbReference type="SMART" id="SM00389">
    <property type="entry name" value="HOX"/>
    <property type="match status" value="1"/>
</dbReference>
<evidence type="ECO:0000256" key="7">
    <source>
        <dbReference type="ARBA" id="ARBA00023125"/>
    </source>
</evidence>
<feature type="region of interest" description="Disordered" evidence="14">
    <location>
        <begin position="649"/>
        <end position="715"/>
    </location>
</feature>
<evidence type="ECO:0000256" key="10">
    <source>
        <dbReference type="ARBA" id="ARBA00023242"/>
    </source>
</evidence>
<keyword evidence="6 13" id="KW-0175">Coiled coil</keyword>
<feature type="non-terminal residue" evidence="17">
    <location>
        <position position="1318"/>
    </location>
</feature>
<feature type="region of interest" description="Disordered" evidence="14">
    <location>
        <begin position="140"/>
        <end position="210"/>
    </location>
</feature>
<evidence type="ECO:0000256" key="1">
    <source>
        <dbReference type="ARBA" id="ARBA00004123"/>
    </source>
</evidence>
<feature type="region of interest" description="Disordered" evidence="14">
    <location>
        <begin position="280"/>
        <end position="306"/>
    </location>
</feature>
<dbReference type="SUPFAM" id="SSF46689">
    <property type="entry name" value="Homeodomain-like"/>
    <property type="match status" value="1"/>
</dbReference>
<evidence type="ECO:0000313" key="17">
    <source>
        <dbReference type="EMBL" id="RUS79188.1"/>
    </source>
</evidence>
<feature type="domain" description="CUT" evidence="16">
    <location>
        <begin position="963"/>
        <end position="1050"/>
    </location>
</feature>
<keyword evidence="8 11" id="KW-0371">Homeobox</keyword>
<feature type="region of interest" description="Disordered" evidence="14">
    <location>
        <begin position="444"/>
        <end position="475"/>
    </location>
</feature>
<feature type="compositionally biased region" description="Polar residues" evidence="14">
    <location>
        <begin position="870"/>
        <end position="879"/>
    </location>
</feature>
<feature type="compositionally biased region" description="Low complexity" evidence="14">
    <location>
        <begin position="1054"/>
        <end position="1064"/>
    </location>
</feature>
<dbReference type="InterPro" id="IPR003350">
    <property type="entry name" value="CUT_dom"/>
</dbReference>
<comment type="subcellular location">
    <subcellularLocation>
        <location evidence="1 11 12">Nucleus</location>
    </subcellularLocation>
</comment>